<dbReference type="AlphaFoldDB" id="G0QU13"/>
<dbReference type="RefSeq" id="XP_004034778.1">
    <property type="nucleotide sequence ID" value="XM_004034730.1"/>
</dbReference>
<dbReference type="Proteomes" id="UP000008983">
    <property type="component" value="Unassembled WGS sequence"/>
</dbReference>
<dbReference type="InterPro" id="IPR029071">
    <property type="entry name" value="Ubiquitin-like_domsf"/>
</dbReference>
<dbReference type="OMA" id="LEFTMIG"/>
<dbReference type="InParanoid" id="G0QU13"/>
<dbReference type="SUPFAM" id="SSF54236">
    <property type="entry name" value="Ubiquitin-like"/>
    <property type="match status" value="1"/>
</dbReference>
<evidence type="ECO:0000313" key="3">
    <source>
        <dbReference type="Proteomes" id="UP000008983"/>
    </source>
</evidence>
<dbReference type="eggNOG" id="ENOG502SDFR">
    <property type="taxonomic scope" value="Eukaryota"/>
</dbReference>
<evidence type="ECO:0008006" key="4">
    <source>
        <dbReference type="Google" id="ProtNLM"/>
    </source>
</evidence>
<name>G0QU13_ICHMU</name>
<evidence type="ECO:0000313" key="2">
    <source>
        <dbReference type="EMBL" id="EGR31292.1"/>
    </source>
</evidence>
<accession>G0QU13</accession>
<feature type="compositionally biased region" description="Basic residues" evidence="1">
    <location>
        <begin position="1"/>
        <end position="15"/>
    </location>
</feature>
<evidence type="ECO:0000256" key="1">
    <source>
        <dbReference type="SAM" id="MobiDB-lite"/>
    </source>
</evidence>
<dbReference type="EMBL" id="GL983891">
    <property type="protein sequence ID" value="EGR31292.1"/>
    <property type="molecule type" value="Genomic_DNA"/>
</dbReference>
<sequence length="133" mass="15581">MVKKGKKEEKKRKEKQGKAPKEYDPPLYDLPEYQDPDIVTPKVNLIIKLANPINEVLTLKLHQVPITTRLEYIKQKICEMHQGAINHIKICRDRYSPEETLDNNKTLQQCGIVQEDEIRLFYDFKPVVNPLLV</sequence>
<dbReference type="GeneID" id="14907433"/>
<keyword evidence="3" id="KW-1185">Reference proteome</keyword>
<dbReference type="OrthoDB" id="433869at2759"/>
<organism evidence="2 3">
    <name type="scientific">Ichthyophthirius multifiliis</name>
    <name type="common">White spot disease agent</name>
    <name type="synonym">Ich</name>
    <dbReference type="NCBI Taxonomy" id="5932"/>
    <lineage>
        <taxon>Eukaryota</taxon>
        <taxon>Sar</taxon>
        <taxon>Alveolata</taxon>
        <taxon>Ciliophora</taxon>
        <taxon>Intramacronucleata</taxon>
        <taxon>Oligohymenophorea</taxon>
        <taxon>Hymenostomatida</taxon>
        <taxon>Ophryoglenina</taxon>
        <taxon>Ichthyophthirius</taxon>
    </lineage>
</organism>
<protein>
    <recommendedName>
        <fullName evidence="4">Ubiquitin-like domain-containing protein</fullName>
    </recommendedName>
</protein>
<reference evidence="2 3" key="1">
    <citation type="submission" date="2011-07" db="EMBL/GenBank/DDBJ databases">
        <authorList>
            <person name="Coyne R."/>
            <person name="Brami D."/>
            <person name="Johnson J."/>
            <person name="Hostetler J."/>
            <person name="Hannick L."/>
            <person name="Clark T."/>
            <person name="Cassidy-Hanley D."/>
            <person name="Inman J."/>
        </authorList>
    </citation>
    <scope>NUCLEOTIDE SEQUENCE [LARGE SCALE GENOMIC DNA]</scope>
    <source>
        <strain evidence="2 3">G5</strain>
    </source>
</reference>
<gene>
    <name evidence="2" type="ORF">IMG5_113900</name>
</gene>
<proteinExistence type="predicted"/>
<feature type="region of interest" description="Disordered" evidence="1">
    <location>
        <begin position="1"/>
        <end position="29"/>
    </location>
</feature>